<dbReference type="SUPFAM" id="SSF55073">
    <property type="entry name" value="Nucleotide cyclase"/>
    <property type="match status" value="1"/>
</dbReference>
<dbReference type="PATRIC" id="fig|1129794.4.peg.1889"/>
<dbReference type="GO" id="GO:0071111">
    <property type="term" value="F:cyclic-guanylate-specific phosphodiesterase activity"/>
    <property type="evidence" value="ECO:0007669"/>
    <property type="project" value="InterPro"/>
</dbReference>
<dbReference type="eggNOG" id="COG2200">
    <property type="taxonomic scope" value="Bacteria"/>
</dbReference>
<name>K6YV55_9ALTE</name>
<dbReference type="RefSeq" id="WP_007636102.1">
    <property type="nucleotide sequence ID" value="NC_020514.1"/>
</dbReference>
<dbReference type="InterPro" id="IPR035919">
    <property type="entry name" value="EAL_sf"/>
</dbReference>
<dbReference type="SUPFAM" id="SSF141868">
    <property type="entry name" value="EAL domain-like"/>
    <property type="match status" value="1"/>
</dbReference>
<keyword evidence="1" id="KW-0472">Membrane</keyword>
<keyword evidence="5" id="KW-1185">Reference proteome</keyword>
<dbReference type="Pfam" id="PF00990">
    <property type="entry name" value="GGDEF"/>
    <property type="match status" value="1"/>
</dbReference>
<evidence type="ECO:0000259" key="2">
    <source>
        <dbReference type="PROSITE" id="PS50883"/>
    </source>
</evidence>
<evidence type="ECO:0000259" key="3">
    <source>
        <dbReference type="PROSITE" id="PS50887"/>
    </source>
</evidence>
<dbReference type="HOGENOM" id="CLU_000445_70_50_6"/>
<dbReference type="Proteomes" id="UP000011864">
    <property type="component" value="Chromosome"/>
</dbReference>
<dbReference type="KEGG" id="gps:C427_1908"/>
<dbReference type="AlphaFoldDB" id="K6YV55"/>
<dbReference type="CDD" id="cd01948">
    <property type="entry name" value="EAL"/>
    <property type="match status" value="1"/>
</dbReference>
<dbReference type="PANTHER" id="PTHR33121">
    <property type="entry name" value="CYCLIC DI-GMP PHOSPHODIESTERASE PDEF"/>
    <property type="match status" value="1"/>
</dbReference>
<dbReference type="OrthoDB" id="8553030at2"/>
<evidence type="ECO:0008006" key="6">
    <source>
        <dbReference type="Google" id="ProtNLM"/>
    </source>
</evidence>
<dbReference type="InterPro" id="IPR043128">
    <property type="entry name" value="Rev_trsase/Diguanyl_cyclase"/>
</dbReference>
<evidence type="ECO:0000313" key="4">
    <source>
        <dbReference type="EMBL" id="AGH44017.1"/>
    </source>
</evidence>
<dbReference type="SMART" id="SM00267">
    <property type="entry name" value="GGDEF"/>
    <property type="match status" value="1"/>
</dbReference>
<dbReference type="eggNOG" id="COG2199">
    <property type="taxonomic scope" value="Bacteria"/>
</dbReference>
<feature type="domain" description="EAL" evidence="2">
    <location>
        <begin position="500"/>
        <end position="753"/>
    </location>
</feature>
<dbReference type="PANTHER" id="PTHR33121:SF71">
    <property type="entry name" value="OXYGEN SENSOR PROTEIN DOSP"/>
    <property type="match status" value="1"/>
</dbReference>
<organism evidence="4 5">
    <name type="scientific">Paraglaciecola psychrophila 170</name>
    <dbReference type="NCBI Taxonomy" id="1129794"/>
    <lineage>
        <taxon>Bacteria</taxon>
        <taxon>Pseudomonadati</taxon>
        <taxon>Pseudomonadota</taxon>
        <taxon>Gammaproteobacteria</taxon>
        <taxon>Alteromonadales</taxon>
        <taxon>Alteromonadaceae</taxon>
        <taxon>Paraglaciecola</taxon>
    </lineage>
</organism>
<accession>K6YV55</accession>
<feature type="domain" description="GGDEF" evidence="3">
    <location>
        <begin position="356"/>
        <end position="491"/>
    </location>
</feature>
<proteinExistence type="predicted"/>
<evidence type="ECO:0000256" key="1">
    <source>
        <dbReference type="SAM" id="Phobius"/>
    </source>
</evidence>
<dbReference type="SMART" id="SM00052">
    <property type="entry name" value="EAL"/>
    <property type="match status" value="1"/>
</dbReference>
<dbReference type="InterPro" id="IPR029787">
    <property type="entry name" value="Nucleotide_cyclase"/>
</dbReference>
<dbReference type="PROSITE" id="PS50883">
    <property type="entry name" value="EAL"/>
    <property type="match status" value="1"/>
</dbReference>
<dbReference type="STRING" id="1129794.C427_1908"/>
<dbReference type="InterPro" id="IPR050706">
    <property type="entry name" value="Cyclic-di-GMP_PDE-like"/>
</dbReference>
<dbReference type="Gene3D" id="3.20.20.450">
    <property type="entry name" value="EAL domain"/>
    <property type="match status" value="1"/>
</dbReference>
<evidence type="ECO:0000313" key="5">
    <source>
        <dbReference type="Proteomes" id="UP000011864"/>
    </source>
</evidence>
<keyword evidence="1" id="KW-1133">Transmembrane helix</keyword>
<reference evidence="4 5" key="1">
    <citation type="journal article" date="2013" name="Genome Announc.">
        <title>Complete Genome Sequence of Glaciecola psychrophila Strain 170T.</title>
        <authorList>
            <person name="Yin J."/>
            <person name="Chen J."/>
            <person name="Liu G."/>
            <person name="Yu Y."/>
            <person name="Song L."/>
            <person name="Wang X."/>
            <person name="Qu X."/>
        </authorList>
    </citation>
    <scope>NUCLEOTIDE SEQUENCE [LARGE SCALE GENOMIC DNA]</scope>
    <source>
        <strain evidence="4 5">170</strain>
    </source>
</reference>
<sequence length="755" mass="85675">MSINIVNQLSHRLINVIFAIVLVLGIVVSGVVFYKGDYIAKKTVELISQQIPAYDLLRKLNNSLIEKERFLYEFYATEQQQNFELGYSEANQQAQRVFEELVVRFGDIPPLQITQTSLKELNLLADEFVLNITGSETDWALARQQLRIISDVRRATSPQIQQLISLTADKVEQSEHVITNGLELVRLFVTLYGLASLILAYIVAKALKAYLSTAVNNQRLSLFSTRNPNPVISLDNQNTVTYCNPATDNLLKRLNLGIGNAKLLLAKDIKVHQKEILVEGKADSKQFEYQIAQLYFQCDLHWLEDQRQWDMHLTDITERKKFELELQYRASHHLQTGLLNHYELEKTVTQLCKAEQKFTLGLIEIRSFSQLISGQGVTVASTVVREVATSLENILSTIDNAGCRIFYVGEKSFALICSGDLSNKQVDNFVDQIDQKIASTIFHCQYQVQLDFGFANYPDHGSNYSQLHKNSLAALDKSASSGDKTHVLFNLQLGEKLYYEQQLIEDMRIAIEMAQFELYFQPQMSLSSEKIIGAEVLIRWQRNGQWISPSEFIPLAERAGLIDKLGDWILYTACQKAKNLVSLGWNDLVIAVNISPLQFGRKDFLSKVTKVLKDTGLKAKNLELEVTEGVIIYNENEAIETLAQLKKLGVHLAIDDFGTGYSSLSYLRKFNIDKLKIDQSFIQDIEHQAADQSIVRTIIELGRNLELKVIAEGVEGPEQLELLASMGCDEIQGFYFSHPLPEQDFIDFVKHQRSP</sequence>
<dbReference type="Pfam" id="PF00563">
    <property type="entry name" value="EAL"/>
    <property type="match status" value="1"/>
</dbReference>
<dbReference type="InterPro" id="IPR001633">
    <property type="entry name" value="EAL_dom"/>
</dbReference>
<feature type="transmembrane region" description="Helical" evidence="1">
    <location>
        <begin position="12"/>
        <end position="34"/>
    </location>
</feature>
<dbReference type="PROSITE" id="PS50887">
    <property type="entry name" value="GGDEF"/>
    <property type="match status" value="1"/>
</dbReference>
<gene>
    <name evidence="4" type="ORF">C427_1908</name>
</gene>
<keyword evidence="1" id="KW-0812">Transmembrane</keyword>
<protein>
    <recommendedName>
        <fullName evidence="6">Diguanylate cyclase/phosphodiesterase</fullName>
    </recommendedName>
</protein>
<dbReference type="EMBL" id="CP003837">
    <property type="protein sequence ID" value="AGH44017.1"/>
    <property type="molecule type" value="Genomic_DNA"/>
</dbReference>
<dbReference type="Gene3D" id="3.30.70.270">
    <property type="match status" value="1"/>
</dbReference>
<dbReference type="InterPro" id="IPR000160">
    <property type="entry name" value="GGDEF_dom"/>
</dbReference>